<feature type="region of interest" description="Disordered" evidence="1">
    <location>
        <begin position="89"/>
        <end position="108"/>
    </location>
</feature>
<proteinExistence type="predicted"/>
<evidence type="ECO:0000313" key="2">
    <source>
        <dbReference type="EMBL" id="CAE2294358.1"/>
    </source>
</evidence>
<name>A0A7S4KGM2_GUITH</name>
<dbReference type="EMBL" id="HBKN01016154">
    <property type="protein sequence ID" value="CAE2294358.1"/>
    <property type="molecule type" value="Transcribed_RNA"/>
</dbReference>
<dbReference type="AlphaFoldDB" id="A0A7S4KGM2"/>
<reference evidence="2" key="1">
    <citation type="submission" date="2021-01" db="EMBL/GenBank/DDBJ databases">
        <authorList>
            <person name="Corre E."/>
            <person name="Pelletier E."/>
            <person name="Niang G."/>
            <person name="Scheremetjew M."/>
            <person name="Finn R."/>
            <person name="Kale V."/>
            <person name="Holt S."/>
            <person name="Cochrane G."/>
            <person name="Meng A."/>
            <person name="Brown T."/>
            <person name="Cohen L."/>
        </authorList>
    </citation>
    <scope>NUCLEOTIDE SEQUENCE</scope>
    <source>
        <strain evidence="2">CCMP 2712</strain>
    </source>
</reference>
<organism evidence="2">
    <name type="scientific">Guillardia theta</name>
    <name type="common">Cryptophyte</name>
    <name type="synonym">Cryptomonas phi</name>
    <dbReference type="NCBI Taxonomy" id="55529"/>
    <lineage>
        <taxon>Eukaryota</taxon>
        <taxon>Cryptophyceae</taxon>
        <taxon>Pyrenomonadales</taxon>
        <taxon>Geminigeraceae</taxon>
        <taxon>Guillardia</taxon>
    </lineage>
</organism>
<protein>
    <submittedName>
        <fullName evidence="2">Uncharacterized protein</fullName>
    </submittedName>
</protein>
<accession>A0A7S4KGM2</accession>
<sequence length="108" mass="12378">MKKTSKHTQFLCNLPGCISRSQYMRGMVRLAGDLGLTEDDMNLIYSKYERNGAFNYYAFCKDMDRPSSPIKFRGDETLLDAPRLKQWAEGGNRTPLDFSGNRTPLDLM</sequence>
<gene>
    <name evidence="2" type="ORF">GTHE00462_LOCUS12633</name>
</gene>
<evidence type="ECO:0000256" key="1">
    <source>
        <dbReference type="SAM" id="MobiDB-lite"/>
    </source>
</evidence>